<accession>A0ABU2D161</accession>
<evidence type="ECO:0008006" key="3">
    <source>
        <dbReference type="Google" id="ProtNLM"/>
    </source>
</evidence>
<reference evidence="2" key="1">
    <citation type="submission" date="2023-07" db="EMBL/GenBank/DDBJ databases">
        <title>Whole-genome sequencing of a new Methanosarcina sp. Z-7115.</title>
        <authorList>
            <person name="Zhilina T.N."/>
            <person name="Merkel A.Y."/>
        </authorList>
    </citation>
    <scope>NUCLEOTIDE SEQUENCE [LARGE SCALE GENOMIC DNA]</scope>
    <source>
        <strain evidence="2">Z-7115</strain>
    </source>
</reference>
<evidence type="ECO:0000313" key="1">
    <source>
        <dbReference type="EMBL" id="MDR7665725.1"/>
    </source>
</evidence>
<keyword evidence="2" id="KW-1185">Reference proteome</keyword>
<organism evidence="1 2">
    <name type="scientific">Methanosarcina baikalica</name>
    <dbReference type="NCBI Taxonomy" id="3073890"/>
    <lineage>
        <taxon>Archaea</taxon>
        <taxon>Methanobacteriati</taxon>
        <taxon>Methanobacteriota</taxon>
        <taxon>Stenosarchaea group</taxon>
        <taxon>Methanomicrobia</taxon>
        <taxon>Methanosarcinales</taxon>
        <taxon>Methanosarcinaceae</taxon>
        <taxon>Methanosarcina</taxon>
    </lineage>
</organism>
<evidence type="ECO:0000313" key="2">
    <source>
        <dbReference type="Proteomes" id="UP001246244"/>
    </source>
</evidence>
<dbReference type="PROSITE" id="PS51257">
    <property type="entry name" value="PROKAR_LIPOPROTEIN"/>
    <property type="match status" value="1"/>
</dbReference>
<dbReference type="EMBL" id="JAVKPK010000026">
    <property type="protein sequence ID" value="MDR7665725.1"/>
    <property type="molecule type" value="Genomic_DNA"/>
</dbReference>
<dbReference type="Proteomes" id="UP001246244">
    <property type="component" value="Unassembled WGS sequence"/>
</dbReference>
<dbReference type="RefSeq" id="WP_310575751.1">
    <property type="nucleotide sequence ID" value="NZ_JAVKPK010000026.1"/>
</dbReference>
<proteinExistence type="predicted"/>
<protein>
    <recommendedName>
        <fullName evidence="3">FeoB-associated Cys-rich membrane protein</fullName>
    </recommendedName>
</protein>
<sequence>MDKFMKIVSCILAIIGFACVVKHIRHCKEGCCLCGWHKTKVEDEKPTGATVSHKIKVEDEKVHGSRYGSTPIRY</sequence>
<name>A0ABU2D161_9EURY</name>
<comment type="caution">
    <text evidence="1">The sequence shown here is derived from an EMBL/GenBank/DDBJ whole genome shotgun (WGS) entry which is preliminary data.</text>
</comment>
<gene>
    <name evidence="1" type="ORF">RG963_08060</name>
</gene>